<dbReference type="SUPFAM" id="SSF51735">
    <property type="entry name" value="NAD(P)-binding Rossmann-fold domains"/>
    <property type="match status" value="1"/>
</dbReference>
<accession>A0A423JGX3</accession>
<comment type="caution">
    <text evidence="3">The sequence shown here is derived from an EMBL/GenBank/DDBJ whole genome shotgun (WGS) entry which is preliminary data.</text>
</comment>
<dbReference type="AlphaFoldDB" id="A0A423JGX3"/>
<name>A0A423JGX3_9PSED</name>
<reference evidence="3 4" key="1">
    <citation type="submission" date="2016-10" db="EMBL/GenBank/DDBJ databases">
        <title>Comparative genome analysis of multiple Pseudomonas spp. focuses on biocontrol and plant growth promoting traits.</title>
        <authorList>
            <person name="Tao X.-Y."/>
            <person name="Taylor C.G."/>
        </authorList>
    </citation>
    <scope>NUCLEOTIDE SEQUENCE [LARGE SCALE GENOMIC DNA]</scope>
    <source>
        <strain evidence="3 4">94G2</strain>
    </source>
</reference>
<dbReference type="PRINTS" id="PR00081">
    <property type="entry name" value="GDHRDH"/>
</dbReference>
<dbReference type="InterPro" id="IPR002347">
    <property type="entry name" value="SDR_fam"/>
</dbReference>
<protein>
    <submittedName>
        <fullName evidence="3">3-oxoacyl-ACP reductase</fullName>
    </submittedName>
</protein>
<dbReference type="CDD" id="cd05233">
    <property type="entry name" value="SDR_c"/>
    <property type="match status" value="1"/>
</dbReference>
<dbReference type="Proteomes" id="UP000283260">
    <property type="component" value="Unassembled WGS sequence"/>
</dbReference>
<dbReference type="InterPro" id="IPR036291">
    <property type="entry name" value="NAD(P)-bd_dom_sf"/>
</dbReference>
<comment type="similarity">
    <text evidence="1 2">Belongs to the short-chain dehydrogenases/reductases (SDR) family.</text>
</comment>
<dbReference type="RefSeq" id="WP_123493897.1">
    <property type="nucleotide sequence ID" value="NZ_JBNDKA010000001.1"/>
</dbReference>
<dbReference type="Gene3D" id="3.40.50.720">
    <property type="entry name" value="NAD(P)-binding Rossmann-like Domain"/>
    <property type="match status" value="1"/>
</dbReference>
<dbReference type="Pfam" id="PF00106">
    <property type="entry name" value="adh_short"/>
    <property type="match status" value="1"/>
</dbReference>
<proteinExistence type="inferred from homology"/>
<evidence type="ECO:0000313" key="3">
    <source>
        <dbReference type="EMBL" id="RON36882.1"/>
    </source>
</evidence>
<dbReference type="FunFam" id="3.40.50.720:FF:000084">
    <property type="entry name" value="Short-chain dehydrogenase reductase"/>
    <property type="match status" value="1"/>
</dbReference>
<evidence type="ECO:0000256" key="1">
    <source>
        <dbReference type="ARBA" id="ARBA00006484"/>
    </source>
</evidence>
<organism evidence="3 4">
    <name type="scientific">Pseudomonas frederiksbergensis</name>
    <dbReference type="NCBI Taxonomy" id="104087"/>
    <lineage>
        <taxon>Bacteria</taxon>
        <taxon>Pseudomonadati</taxon>
        <taxon>Pseudomonadota</taxon>
        <taxon>Gammaproteobacteria</taxon>
        <taxon>Pseudomonadales</taxon>
        <taxon>Pseudomonadaceae</taxon>
        <taxon>Pseudomonas</taxon>
    </lineage>
</organism>
<gene>
    <name evidence="3" type="ORF">BK661_00480</name>
</gene>
<dbReference type="EMBL" id="MOBL01000001">
    <property type="protein sequence ID" value="RON36882.1"/>
    <property type="molecule type" value="Genomic_DNA"/>
</dbReference>
<dbReference type="PANTHER" id="PTHR42879">
    <property type="entry name" value="3-OXOACYL-(ACYL-CARRIER-PROTEIN) REDUCTASE"/>
    <property type="match status" value="1"/>
</dbReference>
<dbReference type="PRINTS" id="PR00080">
    <property type="entry name" value="SDRFAMILY"/>
</dbReference>
<dbReference type="InterPro" id="IPR050259">
    <property type="entry name" value="SDR"/>
</dbReference>
<evidence type="ECO:0000313" key="4">
    <source>
        <dbReference type="Proteomes" id="UP000283260"/>
    </source>
</evidence>
<sequence>MNLGLEGKTALVSASTAGIGLAIATQLLEDGARVIINGRSEAGVAQRVIELNKRFGEGRALPLVADVSQAGGEAAAAAAYPQIDILINNMGTYELSDFFSTSDEDWQRMFETNVWSGVRLARTYMKGMLERGHGRVIFISSEVALTPMASMAHYSASKATQLSISRSLAELTKGTSVTVNAVLPGPTETESLKGFIESVNPGLTYADAEKKFMTENRPSSLIFRLAKPAEVANVVAFLSSERAAVINGAAIRAEGGTVQTIA</sequence>
<evidence type="ECO:0000256" key="2">
    <source>
        <dbReference type="RuleBase" id="RU000363"/>
    </source>
</evidence>